<dbReference type="Proteomes" id="UP000075243">
    <property type="component" value="Unassembled WGS sequence"/>
</dbReference>
<evidence type="ECO:0000313" key="2">
    <source>
        <dbReference type="Proteomes" id="UP000075243"/>
    </source>
</evidence>
<feature type="non-terminal residue" evidence="1">
    <location>
        <position position="1"/>
    </location>
</feature>
<proteinExistence type="predicted"/>
<protein>
    <recommendedName>
        <fullName evidence="3">RNase H type-1 domain-containing protein</fullName>
    </recommendedName>
</protein>
<keyword evidence="2" id="KW-1185">Reference proteome</keyword>
<name>A0A151RAR1_CAJCA</name>
<dbReference type="EMBL" id="KQ483896">
    <property type="protein sequence ID" value="KYP39579.1"/>
    <property type="molecule type" value="Genomic_DNA"/>
</dbReference>
<evidence type="ECO:0000313" key="1">
    <source>
        <dbReference type="EMBL" id="KYP39579.1"/>
    </source>
</evidence>
<sequence length="58" mass="6295">VGIDGSSKGNLIFFFLSSFGGVFKNHLGNWIEGYVSSSDFTSNTNAELLTIFHHLSIA</sequence>
<accession>A0A151RAR1</accession>
<gene>
    <name evidence="1" type="ORF">KK1_039100</name>
</gene>
<evidence type="ECO:0008006" key="3">
    <source>
        <dbReference type="Google" id="ProtNLM"/>
    </source>
</evidence>
<reference evidence="1" key="1">
    <citation type="journal article" date="2012" name="Nat. Biotechnol.">
        <title>Draft genome sequence of pigeonpea (Cajanus cajan), an orphan legume crop of resource-poor farmers.</title>
        <authorList>
            <person name="Varshney R.K."/>
            <person name="Chen W."/>
            <person name="Li Y."/>
            <person name="Bharti A.K."/>
            <person name="Saxena R.K."/>
            <person name="Schlueter J.A."/>
            <person name="Donoghue M.T."/>
            <person name="Azam S."/>
            <person name="Fan G."/>
            <person name="Whaley A.M."/>
            <person name="Farmer A.D."/>
            <person name="Sheridan J."/>
            <person name="Iwata A."/>
            <person name="Tuteja R."/>
            <person name="Penmetsa R.V."/>
            <person name="Wu W."/>
            <person name="Upadhyaya H.D."/>
            <person name="Yang S.P."/>
            <person name="Shah T."/>
            <person name="Saxena K.B."/>
            <person name="Michael T."/>
            <person name="McCombie W.R."/>
            <person name="Yang B."/>
            <person name="Zhang G."/>
            <person name="Yang H."/>
            <person name="Wang J."/>
            <person name="Spillane C."/>
            <person name="Cook D.R."/>
            <person name="May G.D."/>
            <person name="Xu X."/>
            <person name="Jackson S.A."/>
        </authorList>
    </citation>
    <scope>NUCLEOTIDE SEQUENCE [LARGE SCALE GENOMIC DNA]</scope>
</reference>
<dbReference type="AlphaFoldDB" id="A0A151RAR1"/>
<dbReference type="Gramene" id="C.cajan_34855.t">
    <property type="protein sequence ID" value="C.cajan_34855.t.cds1"/>
    <property type="gene ID" value="C.cajan_34855"/>
</dbReference>
<organism evidence="1 2">
    <name type="scientific">Cajanus cajan</name>
    <name type="common">Pigeon pea</name>
    <name type="synonym">Cajanus indicus</name>
    <dbReference type="NCBI Taxonomy" id="3821"/>
    <lineage>
        <taxon>Eukaryota</taxon>
        <taxon>Viridiplantae</taxon>
        <taxon>Streptophyta</taxon>
        <taxon>Embryophyta</taxon>
        <taxon>Tracheophyta</taxon>
        <taxon>Spermatophyta</taxon>
        <taxon>Magnoliopsida</taxon>
        <taxon>eudicotyledons</taxon>
        <taxon>Gunneridae</taxon>
        <taxon>Pentapetalae</taxon>
        <taxon>rosids</taxon>
        <taxon>fabids</taxon>
        <taxon>Fabales</taxon>
        <taxon>Fabaceae</taxon>
        <taxon>Papilionoideae</taxon>
        <taxon>50 kb inversion clade</taxon>
        <taxon>NPAAA clade</taxon>
        <taxon>indigoferoid/millettioid clade</taxon>
        <taxon>Phaseoleae</taxon>
        <taxon>Cajanus</taxon>
    </lineage>
</organism>